<evidence type="ECO:0000313" key="4">
    <source>
        <dbReference type="Proteomes" id="UP000023152"/>
    </source>
</evidence>
<keyword evidence="2" id="KW-0812">Transmembrane</keyword>
<organism evidence="3 4">
    <name type="scientific">Reticulomyxa filosa</name>
    <dbReference type="NCBI Taxonomy" id="46433"/>
    <lineage>
        <taxon>Eukaryota</taxon>
        <taxon>Sar</taxon>
        <taxon>Rhizaria</taxon>
        <taxon>Retaria</taxon>
        <taxon>Foraminifera</taxon>
        <taxon>Monothalamids</taxon>
        <taxon>Reticulomyxidae</taxon>
        <taxon>Reticulomyxa</taxon>
    </lineage>
</organism>
<sequence>MRFGTASKAIKPPVKKDPKKPETTLPDEQENIDDEYIPEVDWDHTKMEEHYNRIWEPYKTPPTFRERVYDRALQIVIAVCLITTASVIVFAAFSHLKMRKQLRYVKKTHKQYRTIRPVLEQHPNIIPLDRNTLSVKPIYQMLLPLADEKGKVTLEKLRENHVWKSLLELQLPLDEVADWEKKGVVHIGDITFLLALLQYFLAEPSRKGTPKIRREVRDDLFKMIASFDETSKPRLRACGYFASACFSLGVSYYNTHLCLCDYVLSPLALLSPPDLGNEIIRGQTLDEFKMNYVRYMLRNESLQENDEIPVRNFNFLYKICDFSIGLTQETRGQLAK</sequence>
<evidence type="ECO:0000256" key="2">
    <source>
        <dbReference type="SAM" id="Phobius"/>
    </source>
</evidence>
<reference evidence="3 4" key="1">
    <citation type="journal article" date="2013" name="Curr. Biol.">
        <title>The Genome of the Foraminiferan Reticulomyxa filosa.</title>
        <authorList>
            <person name="Glockner G."/>
            <person name="Hulsmann N."/>
            <person name="Schleicher M."/>
            <person name="Noegel A.A."/>
            <person name="Eichinger L."/>
            <person name="Gallinger C."/>
            <person name="Pawlowski J."/>
            <person name="Sierra R."/>
            <person name="Euteneuer U."/>
            <person name="Pillet L."/>
            <person name="Moustafa A."/>
            <person name="Platzer M."/>
            <person name="Groth M."/>
            <person name="Szafranski K."/>
            <person name="Schliwa M."/>
        </authorList>
    </citation>
    <scope>NUCLEOTIDE SEQUENCE [LARGE SCALE GENOMIC DNA]</scope>
</reference>
<dbReference type="AlphaFoldDB" id="X6LTF8"/>
<feature type="transmembrane region" description="Helical" evidence="2">
    <location>
        <begin position="72"/>
        <end position="93"/>
    </location>
</feature>
<evidence type="ECO:0000256" key="1">
    <source>
        <dbReference type="SAM" id="MobiDB-lite"/>
    </source>
</evidence>
<keyword evidence="2" id="KW-1133">Transmembrane helix</keyword>
<keyword evidence="4" id="KW-1185">Reference proteome</keyword>
<dbReference type="Proteomes" id="UP000023152">
    <property type="component" value="Unassembled WGS sequence"/>
</dbReference>
<gene>
    <name evidence="3" type="ORF">RFI_32721</name>
</gene>
<evidence type="ECO:0000313" key="3">
    <source>
        <dbReference type="EMBL" id="ETO04676.1"/>
    </source>
</evidence>
<accession>X6LTF8</accession>
<dbReference type="EMBL" id="ASPP01029060">
    <property type="protein sequence ID" value="ETO04676.1"/>
    <property type="molecule type" value="Genomic_DNA"/>
</dbReference>
<protein>
    <submittedName>
        <fullName evidence="3">Uncharacterized protein</fullName>
    </submittedName>
</protein>
<comment type="caution">
    <text evidence="3">The sequence shown here is derived from an EMBL/GenBank/DDBJ whole genome shotgun (WGS) entry which is preliminary data.</text>
</comment>
<proteinExistence type="predicted"/>
<name>X6LTF8_RETFI</name>
<feature type="region of interest" description="Disordered" evidence="1">
    <location>
        <begin position="1"/>
        <end position="31"/>
    </location>
</feature>
<keyword evidence="2" id="KW-0472">Membrane</keyword>